<feature type="region of interest" description="Disordered" evidence="11">
    <location>
        <begin position="130"/>
        <end position="249"/>
    </location>
</feature>
<keyword evidence="8" id="KW-0804">Transcription</keyword>
<organism evidence="12 13">
    <name type="scientific">Klebsormidium nitens</name>
    <name type="common">Green alga</name>
    <name type="synonym">Ulothrix nitens</name>
    <dbReference type="NCBI Taxonomy" id="105231"/>
    <lineage>
        <taxon>Eukaryota</taxon>
        <taxon>Viridiplantae</taxon>
        <taxon>Streptophyta</taxon>
        <taxon>Klebsormidiophyceae</taxon>
        <taxon>Klebsormidiales</taxon>
        <taxon>Klebsormidiaceae</taxon>
        <taxon>Klebsormidium</taxon>
    </lineage>
</organism>
<dbReference type="Proteomes" id="UP000054558">
    <property type="component" value="Unassembled WGS sequence"/>
</dbReference>
<evidence type="ECO:0000256" key="10">
    <source>
        <dbReference type="RuleBase" id="RU261113"/>
    </source>
</evidence>
<dbReference type="Gene3D" id="3.30.160.60">
    <property type="entry name" value="Classic Zinc Finger"/>
    <property type="match status" value="1"/>
</dbReference>
<evidence type="ECO:0000256" key="4">
    <source>
        <dbReference type="ARBA" id="ARBA00022833"/>
    </source>
</evidence>
<keyword evidence="2" id="KW-0479">Metal-binding</keyword>
<feature type="compositionally biased region" description="Gly residues" evidence="11">
    <location>
        <begin position="169"/>
        <end position="182"/>
    </location>
</feature>
<keyword evidence="3" id="KW-0863">Zinc-finger</keyword>
<evidence type="ECO:0000256" key="5">
    <source>
        <dbReference type="ARBA" id="ARBA00022853"/>
    </source>
</evidence>
<dbReference type="OrthoDB" id="21557at2759"/>
<sequence>MAHNPPPDLGQEASARPVEEQILEIYEDLLDGFLVDIASEVHREAALGPAARPPDERPPLPEPSLPPGLPPIPVAKIPKDCRVDVFGQIIPPVPTDKFNCQNCGSVVVASRYAPHLEKCMGKGRTASRAASRALASQQNARRLRASPAPSSGTATPPPSLAGGAASTEGGLGTGSSGGLGEEGGADDSSEESDDEAKDSSYGPGGKNRGGRKGGLRKLGPQKKGRSVRRGSPLARRELQGSGKPRVVLSQPPVVQVIAGDGAGNGGKIIIPAGWAARAAQLRPGSAERRGVSAPVWSPDPPAACEVANETSPDEAPTTSVPTSNNEKRRREQYMSVNAPFDQASLVSESLPEPSENFSVGRGRGRRASNGRGRGGRRRGGGGGGRTSVDSVALGETNEDLAAEQVRKRQKKPPVKYKEESALRSGSMVVLDE</sequence>
<feature type="compositionally biased region" description="Low complexity" evidence="11">
    <location>
        <begin position="344"/>
        <end position="355"/>
    </location>
</feature>
<evidence type="ECO:0000256" key="1">
    <source>
        <dbReference type="ARBA" id="ARBA00004123"/>
    </source>
</evidence>
<comment type="similarity">
    <text evidence="10">Belongs to the SGF11 family.</text>
</comment>
<dbReference type="PANTHER" id="PTHR47674:SF3">
    <property type="entry name" value="SAGA-ASSOCIATED FACTOR 11"/>
    <property type="match status" value="1"/>
</dbReference>
<feature type="region of interest" description="Disordered" evidence="11">
    <location>
        <begin position="46"/>
        <end position="73"/>
    </location>
</feature>
<keyword evidence="4" id="KW-0862">Zinc</keyword>
<keyword evidence="5" id="KW-0156">Chromatin regulator</keyword>
<dbReference type="GO" id="GO:0070461">
    <property type="term" value="C:SAGA-type complex"/>
    <property type="evidence" value="ECO:0007669"/>
    <property type="project" value="UniProtKB-ARBA"/>
</dbReference>
<accession>A0A1Y1HP04</accession>
<evidence type="ECO:0000256" key="6">
    <source>
        <dbReference type="ARBA" id="ARBA00023015"/>
    </source>
</evidence>
<protein>
    <recommendedName>
        <fullName evidence="10">SAGA-associated factor 11</fullName>
    </recommendedName>
</protein>
<keyword evidence="9" id="KW-0539">Nucleus</keyword>
<comment type="subcellular location">
    <subcellularLocation>
        <location evidence="1 10">Nucleus</location>
    </subcellularLocation>
</comment>
<name>A0A1Y1HP04_KLENI</name>
<evidence type="ECO:0000256" key="9">
    <source>
        <dbReference type="ARBA" id="ARBA00023242"/>
    </source>
</evidence>
<dbReference type="InterPro" id="IPR013246">
    <property type="entry name" value="SAGA_su_Sgf11"/>
</dbReference>
<evidence type="ECO:0000313" key="13">
    <source>
        <dbReference type="Proteomes" id="UP000054558"/>
    </source>
</evidence>
<keyword evidence="7 10" id="KW-0010">Activator</keyword>
<evidence type="ECO:0000256" key="8">
    <source>
        <dbReference type="ARBA" id="ARBA00023163"/>
    </source>
</evidence>
<evidence type="ECO:0000256" key="3">
    <source>
        <dbReference type="ARBA" id="ARBA00022771"/>
    </source>
</evidence>
<keyword evidence="13" id="KW-1185">Reference proteome</keyword>
<dbReference type="STRING" id="105231.A0A1Y1HP04"/>
<feature type="compositionally biased region" description="Acidic residues" evidence="11">
    <location>
        <begin position="183"/>
        <end position="196"/>
    </location>
</feature>
<feature type="region of interest" description="Disordered" evidence="11">
    <location>
        <begin position="283"/>
        <end position="432"/>
    </location>
</feature>
<dbReference type="GO" id="GO:0006325">
    <property type="term" value="P:chromatin organization"/>
    <property type="evidence" value="ECO:0007669"/>
    <property type="project" value="UniProtKB-KW"/>
</dbReference>
<evidence type="ECO:0000256" key="7">
    <source>
        <dbReference type="ARBA" id="ARBA00023159"/>
    </source>
</evidence>
<evidence type="ECO:0000256" key="2">
    <source>
        <dbReference type="ARBA" id="ARBA00022723"/>
    </source>
</evidence>
<feature type="compositionally biased region" description="Basic residues" evidence="11">
    <location>
        <begin position="208"/>
        <end position="228"/>
    </location>
</feature>
<keyword evidence="6" id="KW-0805">Transcription regulation</keyword>
<dbReference type="PANTHER" id="PTHR47674">
    <property type="entry name" value="SAGA-ASSOCIATED FACTOR 11"/>
    <property type="match status" value="1"/>
</dbReference>
<feature type="compositionally biased region" description="Basic residues" evidence="11">
    <location>
        <begin position="362"/>
        <end position="379"/>
    </location>
</feature>
<dbReference type="GO" id="GO:0008270">
    <property type="term" value="F:zinc ion binding"/>
    <property type="evidence" value="ECO:0007669"/>
    <property type="project" value="UniProtKB-KW"/>
</dbReference>
<evidence type="ECO:0000313" key="12">
    <source>
        <dbReference type="EMBL" id="GAQ79512.1"/>
    </source>
</evidence>
<feature type="compositionally biased region" description="Pro residues" evidence="11">
    <location>
        <begin position="60"/>
        <end position="73"/>
    </location>
</feature>
<dbReference type="Pfam" id="PF08209">
    <property type="entry name" value="Sgf11"/>
    <property type="match status" value="1"/>
</dbReference>
<proteinExistence type="inferred from homology"/>
<evidence type="ECO:0000256" key="11">
    <source>
        <dbReference type="SAM" id="MobiDB-lite"/>
    </source>
</evidence>
<dbReference type="GO" id="GO:0005634">
    <property type="term" value="C:nucleus"/>
    <property type="evidence" value="ECO:0007669"/>
    <property type="project" value="UniProtKB-SubCell"/>
</dbReference>
<reference evidence="12 13" key="1">
    <citation type="journal article" date="2014" name="Nat. Commun.">
        <title>Klebsormidium flaccidum genome reveals primary factors for plant terrestrial adaptation.</title>
        <authorList>
            <person name="Hori K."/>
            <person name="Maruyama F."/>
            <person name="Fujisawa T."/>
            <person name="Togashi T."/>
            <person name="Yamamoto N."/>
            <person name="Seo M."/>
            <person name="Sato S."/>
            <person name="Yamada T."/>
            <person name="Mori H."/>
            <person name="Tajima N."/>
            <person name="Moriyama T."/>
            <person name="Ikeuchi M."/>
            <person name="Watanabe M."/>
            <person name="Wada H."/>
            <person name="Kobayashi K."/>
            <person name="Saito M."/>
            <person name="Masuda T."/>
            <person name="Sasaki-Sekimoto Y."/>
            <person name="Mashiguchi K."/>
            <person name="Awai K."/>
            <person name="Shimojima M."/>
            <person name="Masuda S."/>
            <person name="Iwai M."/>
            <person name="Nobusawa T."/>
            <person name="Narise T."/>
            <person name="Kondo S."/>
            <person name="Saito H."/>
            <person name="Sato R."/>
            <person name="Murakawa M."/>
            <person name="Ihara Y."/>
            <person name="Oshima-Yamada Y."/>
            <person name="Ohtaka K."/>
            <person name="Satoh M."/>
            <person name="Sonobe K."/>
            <person name="Ishii M."/>
            <person name="Ohtani R."/>
            <person name="Kanamori-Sato M."/>
            <person name="Honoki R."/>
            <person name="Miyazaki D."/>
            <person name="Mochizuki H."/>
            <person name="Umetsu J."/>
            <person name="Higashi K."/>
            <person name="Shibata D."/>
            <person name="Kamiya Y."/>
            <person name="Sato N."/>
            <person name="Nakamura Y."/>
            <person name="Tabata S."/>
            <person name="Ida S."/>
            <person name="Kurokawa K."/>
            <person name="Ohta H."/>
        </authorList>
    </citation>
    <scope>NUCLEOTIDE SEQUENCE [LARGE SCALE GENOMIC DNA]</scope>
    <source>
        <strain evidence="12 13">NIES-2285</strain>
    </source>
</reference>
<dbReference type="AlphaFoldDB" id="A0A1Y1HP04"/>
<feature type="compositionally biased region" description="Low complexity" evidence="11">
    <location>
        <begin position="130"/>
        <end position="168"/>
    </location>
</feature>
<gene>
    <name evidence="12" type="ORF">KFL_000320110</name>
</gene>
<dbReference type="EMBL" id="DF236981">
    <property type="protein sequence ID" value="GAQ79512.1"/>
    <property type="molecule type" value="Genomic_DNA"/>
</dbReference>